<keyword evidence="2" id="KW-1185">Reference proteome</keyword>
<evidence type="ECO:0000313" key="1">
    <source>
        <dbReference type="EMBL" id="OWF41573.1"/>
    </source>
</evidence>
<dbReference type="AlphaFoldDB" id="A0A210PYM1"/>
<dbReference type="EMBL" id="NEDP02005382">
    <property type="protein sequence ID" value="OWF41573.1"/>
    <property type="molecule type" value="Genomic_DNA"/>
</dbReference>
<proteinExistence type="predicted"/>
<organism evidence="1 2">
    <name type="scientific">Mizuhopecten yessoensis</name>
    <name type="common">Japanese scallop</name>
    <name type="synonym">Patinopecten yessoensis</name>
    <dbReference type="NCBI Taxonomy" id="6573"/>
    <lineage>
        <taxon>Eukaryota</taxon>
        <taxon>Metazoa</taxon>
        <taxon>Spiralia</taxon>
        <taxon>Lophotrochozoa</taxon>
        <taxon>Mollusca</taxon>
        <taxon>Bivalvia</taxon>
        <taxon>Autobranchia</taxon>
        <taxon>Pteriomorphia</taxon>
        <taxon>Pectinida</taxon>
        <taxon>Pectinoidea</taxon>
        <taxon>Pectinidae</taxon>
        <taxon>Mizuhopecten</taxon>
    </lineage>
</organism>
<dbReference type="NCBIfam" id="TIGR01509">
    <property type="entry name" value="HAD-SF-IA-v3"/>
    <property type="match status" value="1"/>
</dbReference>
<protein>
    <submittedName>
        <fullName evidence="1">Pseudouridine-5'-monophosphatase</fullName>
    </submittedName>
</protein>
<dbReference type="SUPFAM" id="SSF56784">
    <property type="entry name" value="HAD-like"/>
    <property type="match status" value="1"/>
</dbReference>
<dbReference type="PANTHER" id="PTHR18901:SF38">
    <property type="entry name" value="PSEUDOURIDINE-5'-PHOSPHATASE"/>
    <property type="match status" value="1"/>
</dbReference>
<gene>
    <name evidence="1" type="ORF">KP79_PYT02177</name>
</gene>
<dbReference type="GO" id="GO:0016791">
    <property type="term" value="F:phosphatase activity"/>
    <property type="evidence" value="ECO:0007669"/>
    <property type="project" value="TreeGrafter"/>
</dbReference>
<evidence type="ECO:0000313" key="2">
    <source>
        <dbReference type="Proteomes" id="UP000242188"/>
    </source>
</evidence>
<accession>A0A210PYM1</accession>
<sequence length="182" mass="20357">MGKKETEVAQILIDELQLPITVAEFLLNDRQQQEVLLPTAELLPGAEKLVKHLYKHCVPIAVATGSSKRSIELKTTRHRQLFSHFHHFVYSTDDPEVVHSKPAPDCFLIAASRFPDNPETSRCLVLEDAINGVVAARAAGMQCVWVPDPEQPQDGYSEKATLTLESLLQFKPEQFGLPPYDI</sequence>
<dbReference type="Proteomes" id="UP000242188">
    <property type="component" value="Unassembled WGS sequence"/>
</dbReference>
<dbReference type="PANTHER" id="PTHR18901">
    <property type="entry name" value="2-DEOXYGLUCOSE-6-PHOSPHATE PHOSPHATASE 2"/>
    <property type="match status" value="1"/>
</dbReference>
<dbReference type="STRING" id="6573.A0A210PYM1"/>
<dbReference type="Pfam" id="PF00702">
    <property type="entry name" value="Hydrolase"/>
    <property type="match status" value="1"/>
</dbReference>
<dbReference type="InterPro" id="IPR023214">
    <property type="entry name" value="HAD_sf"/>
</dbReference>
<dbReference type="OrthoDB" id="40579at2759"/>
<name>A0A210PYM1_MIZYE</name>
<dbReference type="FunFam" id="3.40.50.1000:FF:000055">
    <property type="entry name" value="Haloacid dehalogenase-like hydrolase family protein"/>
    <property type="match status" value="1"/>
</dbReference>
<dbReference type="InterPro" id="IPR023198">
    <property type="entry name" value="PGP-like_dom2"/>
</dbReference>
<dbReference type="InterPro" id="IPR006439">
    <property type="entry name" value="HAD-SF_hydro_IA"/>
</dbReference>
<dbReference type="Gene3D" id="3.40.50.1000">
    <property type="entry name" value="HAD superfamily/HAD-like"/>
    <property type="match status" value="1"/>
</dbReference>
<reference evidence="1 2" key="1">
    <citation type="journal article" date="2017" name="Nat. Ecol. Evol.">
        <title>Scallop genome provides insights into evolution of bilaterian karyotype and development.</title>
        <authorList>
            <person name="Wang S."/>
            <person name="Zhang J."/>
            <person name="Jiao W."/>
            <person name="Li J."/>
            <person name="Xun X."/>
            <person name="Sun Y."/>
            <person name="Guo X."/>
            <person name="Huan P."/>
            <person name="Dong B."/>
            <person name="Zhang L."/>
            <person name="Hu X."/>
            <person name="Sun X."/>
            <person name="Wang J."/>
            <person name="Zhao C."/>
            <person name="Wang Y."/>
            <person name="Wang D."/>
            <person name="Huang X."/>
            <person name="Wang R."/>
            <person name="Lv J."/>
            <person name="Li Y."/>
            <person name="Zhang Z."/>
            <person name="Liu B."/>
            <person name="Lu W."/>
            <person name="Hui Y."/>
            <person name="Liang J."/>
            <person name="Zhou Z."/>
            <person name="Hou R."/>
            <person name="Li X."/>
            <person name="Liu Y."/>
            <person name="Li H."/>
            <person name="Ning X."/>
            <person name="Lin Y."/>
            <person name="Zhao L."/>
            <person name="Xing Q."/>
            <person name="Dou J."/>
            <person name="Li Y."/>
            <person name="Mao J."/>
            <person name="Guo H."/>
            <person name="Dou H."/>
            <person name="Li T."/>
            <person name="Mu C."/>
            <person name="Jiang W."/>
            <person name="Fu Q."/>
            <person name="Fu X."/>
            <person name="Miao Y."/>
            <person name="Liu J."/>
            <person name="Yu Q."/>
            <person name="Li R."/>
            <person name="Liao H."/>
            <person name="Li X."/>
            <person name="Kong Y."/>
            <person name="Jiang Z."/>
            <person name="Chourrout D."/>
            <person name="Li R."/>
            <person name="Bao Z."/>
        </authorList>
    </citation>
    <scope>NUCLEOTIDE SEQUENCE [LARGE SCALE GENOMIC DNA]</scope>
    <source>
        <strain evidence="1 2">PY_sf001</strain>
    </source>
</reference>
<comment type="caution">
    <text evidence="1">The sequence shown here is derived from an EMBL/GenBank/DDBJ whole genome shotgun (WGS) entry which is preliminary data.</text>
</comment>
<dbReference type="Gene3D" id="1.10.150.240">
    <property type="entry name" value="Putative phosphatase, domain 2"/>
    <property type="match status" value="1"/>
</dbReference>
<dbReference type="InterPro" id="IPR036412">
    <property type="entry name" value="HAD-like_sf"/>
</dbReference>